<dbReference type="InterPro" id="IPR036844">
    <property type="entry name" value="Hint_dom_sf"/>
</dbReference>
<dbReference type="AlphaFoldDB" id="A0A4R0MS01"/>
<proteinExistence type="predicted"/>
<dbReference type="InterPro" id="IPR006141">
    <property type="entry name" value="Intein_N"/>
</dbReference>
<evidence type="ECO:0000256" key="1">
    <source>
        <dbReference type="SAM" id="SignalP"/>
    </source>
</evidence>
<evidence type="ECO:0000259" key="2">
    <source>
        <dbReference type="SMART" id="SM00306"/>
    </source>
</evidence>
<dbReference type="Pfam" id="PF01079">
    <property type="entry name" value="Hint"/>
    <property type="match status" value="1"/>
</dbReference>
<dbReference type="SUPFAM" id="SSF51294">
    <property type="entry name" value="Hedgehog/intein (Hint) domain"/>
    <property type="match status" value="1"/>
</dbReference>
<gene>
    <name evidence="3" type="ORF">EZ428_17020</name>
</gene>
<protein>
    <recommendedName>
        <fullName evidence="2">Hint domain-containing protein</fullName>
    </recommendedName>
</protein>
<feature type="chain" id="PRO_5020367169" description="Hint domain-containing protein" evidence="1">
    <location>
        <begin position="20"/>
        <end position="332"/>
    </location>
</feature>
<keyword evidence="4" id="KW-1185">Reference proteome</keyword>
<dbReference type="OrthoDB" id="645009at2"/>
<dbReference type="SMART" id="SM00306">
    <property type="entry name" value="HintN"/>
    <property type="match status" value="1"/>
</dbReference>
<reference evidence="3 4" key="1">
    <citation type="submission" date="2019-02" db="EMBL/GenBank/DDBJ databases">
        <title>Pedobacter sp. RP-1-13 sp. nov., isolated from Arctic soil.</title>
        <authorList>
            <person name="Dahal R.H."/>
        </authorList>
    </citation>
    <scope>NUCLEOTIDE SEQUENCE [LARGE SCALE GENOMIC DNA]</scope>
    <source>
        <strain evidence="3 4">RP-1-13</strain>
    </source>
</reference>
<feature type="domain" description="Hint" evidence="2">
    <location>
        <begin position="175"/>
        <end position="293"/>
    </location>
</feature>
<dbReference type="InterPro" id="IPR001767">
    <property type="entry name" value="Hedgehog_Hint"/>
</dbReference>
<dbReference type="CDD" id="cd00081">
    <property type="entry name" value="Hint"/>
    <property type="match status" value="1"/>
</dbReference>
<organism evidence="3 4">
    <name type="scientific">Pedobacter frigiditerrae</name>
    <dbReference type="NCBI Taxonomy" id="2530452"/>
    <lineage>
        <taxon>Bacteria</taxon>
        <taxon>Pseudomonadati</taxon>
        <taxon>Bacteroidota</taxon>
        <taxon>Sphingobacteriia</taxon>
        <taxon>Sphingobacteriales</taxon>
        <taxon>Sphingobacteriaceae</taxon>
        <taxon>Pedobacter</taxon>
    </lineage>
</organism>
<dbReference type="GO" id="GO:0016540">
    <property type="term" value="P:protein autoprocessing"/>
    <property type="evidence" value="ECO:0007669"/>
    <property type="project" value="InterPro"/>
</dbReference>
<dbReference type="RefSeq" id="WP_131554384.1">
    <property type="nucleotide sequence ID" value="NZ_SJSK01000004.1"/>
</dbReference>
<sequence length="332" mass="37424">MKKLLLILSLSIVINFAQAQQKTVNPRPITMVEYEKAKKYAIADLDKDTYIKFDNTYILDRYEARKPYFITGDDGLKKRIDLYKLLAKEGMQELGVMVFYTTEKGKIYQALIPNFTAEGTVWEKYFQDIDNINKEEKNFILKLSYIISKELSYQQYKVLNSGKNLSEEAATYGSDICFPGDEEVTMADGSKKLLKDIKAGDDVLTIDPSTKKTAVVKVKELTEHDAKNYALTKLTLVAEKSIKTSTATEIKLSTKVLQATPNHPMLTKKGNLKIGAIQEGEEVLCLNELTGKYEAFVVWKKEEFAGGTQKVYNMVASAGSTFVMNGVMVMQK</sequence>
<dbReference type="Proteomes" id="UP000292884">
    <property type="component" value="Unassembled WGS sequence"/>
</dbReference>
<evidence type="ECO:0000313" key="4">
    <source>
        <dbReference type="Proteomes" id="UP000292884"/>
    </source>
</evidence>
<feature type="signal peptide" evidence="1">
    <location>
        <begin position="1"/>
        <end position="19"/>
    </location>
</feature>
<dbReference type="EMBL" id="SJSK01000004">
    <property type="protein sequence ID" value="TCC89397.1"/>
    <property type="molecule type" value="Genomic_DNA"/>
</dbReference>
<dbReference type="PROSITE" id="PS50817">
    <property type="entry name" value="INTEIN_N_TER"/>
    <property type="match status" value="1"/>
</dbReference>
<evidence type="ECO:0000313" key="3">
    <source>
        <dbReference type="EMBL" id="TCC89397.1"/>
    </source>
</evidence>
<dbReference type="GO" id="GO:0016539">
    <property type="term" value="P:intein-mediated protein splicing"/>
    <property type="evidence" value="ECO:0007669"/>
    <property type="project" value="InterPro"/>
</dbReference>
<name>A0A4R0MS01_9SPHI</name>
<accession>A0A4R0MS01</accession>
<comment type="caution">
    <text evidence="3">The sequence shown here is derived from an EMBL/GenBank/DDBJ whole genome shotgun (WGS) entry which is preliminary data.</text>
</comment>
<dbReference type="InterPro" id="IPR003587">
    <property type="entry name" value="Hint_dom_N"/>
</dbReference>
<keyword evidence="1" id="KW-0732">Signal</keyword>
<dbReference type="Gene3D" id="2.170.16.10">
    <property type="entry name" value="Hedgehog/Intein (Hint) domain"/>
    <property type="match status" value="1"/>
</dbReference>